<proteinExistence type="predicted"/>
<reference evidence="4" key="2">
    <citation type="submission" date="2014-09" db="EMBL/GenBank/DDBJ databases">
        <authorList>
            <person name="Gomez-Valero L."/>
        </authorList>
    </citation>
    <scope>NUCLEOTIDE SEQUENCE [LARGE SCALE GENOMIC DNA]</scope>
    <source>
        <strain evidence="4">ATCC33218</strain>
    </source>
</reference>
<keyword evidence="1" id="KW-0175">Coiled coil</keyword>
<keyword evidence="5" id="KW-1185">Reference proteome</keyword>
<dbReference type="AlphaFoldDB" id="A0A098GC82"/>
<dbReference type="PATRIC" id="fig|451.8.peg.634"/>
<dbReference type="HOGENOM" id="CLU_1359834_0_0_6"/>
<accession>A0A098GC82</accession>
<organism evidence="2 4">
    <name type="scientific">Legionella micdadei</name>
    <name type="common">Tatlockia micdadei</name>
    <dbReference type="NCBI Taxonomy" id="451"/>
    <lineage>
        <taxon>Bacteria</taxon>
        <taxon>Pseudomonadati</taxon>
        <taxon>Pseudomonadota</taxon>
        <taxon>Gammaproteobacteria</taxon>
        <taxon>Legionellales</taxon>
        <taxon>Legionellaceae</taxon>
        <taxon>Legionella</taxon>
    </lineage>
</organism>
<protein>
    <submittedName>
        <fullName evidence="2">Uncharacterized protein</fullName>
    </submittedName>
</protein>
<feature type="coiled-coil region" evidence="1">
    <location>
        <begin position="51"/>
        <end position="130"/>
    </location>
</feature>
<sequence length="201" mass="22788">MTASFNQIIGIKEDANWKDIVRAYDKKMEELVNNISHYDTRGVNPEENPQIKEWTSKLIQLTNEIRKILTQRIDNAVALLEEKIDSLEAEITNASDELFVKNKSNKKEKIAELKRNLESIKANLNSADEENQIDYGRACEEIQCAALNARTGLEDHTGGFCKFINWILSVIGISSVKIKTDTENQIDAAEKTIYDSISPLK</sequence>
<dbReference type="Proteomes" id="UP000182998">
    <property type="component" value="Unassembled WGS sequence"/>
</dbReference>
<reference evidence="2" key="1">
    <citation type="submission" date="2014-09" db="EMBL/GenBank/DDBJ databases">
        <authorList>
            <person name="GOMEZ-VALERO Laura"/>
        </authorList>
    </citation>
    <scope>NUCLEOTIDE SEQUENCE</scope>
    <source>
        <strain evidence="2">ATCC33218</strain>
    </source>
</reference>
<dbReference type="Proteomes" id="UP000032414">
    <property type="component" value="Chromosome I"/>
</dbReference>
<reference evidence="3 5" key="3">
    <citation type="submission" date="2016-10" db="EMBL/GenBank/DDBJ databases">
        <authorList>
            <person name="Varghese N."/>
            <person name="Submissions S."/>
        </authorList>
    </citation>
    <scope>NUCLEOTIDE SEQUENCE [LARGE SCALE GENOMIC DNA]</scope>
    <source>
        <strain evidence="3 5">ATCC 33218</strain>
    </source>
</reference>
<name>A0A098GC82_LEGMI</name>
<gene>
    <name evidence="2" type="ORF">LMI_0212</name>
    <name evidence="3" type="ORF">SAMN02982997_00443</name>
</gene>
<dbReference type="KEGG" id="tmc:LMI_0212"/>
<evidence type="ECO:0000313" key="5">
    <source>
        <dbReference type="Proteomes" id="UP000182998"/>
    </source>
</evidence>
<evidence type="ECO:0000256" key="1">
    <source>
        <dbReference type="SAM" id="Coils"/>
    </source>
</evidence>
<evidence type="ECO:0000313" key="4">
    <source>
        <dbReference type="Proteomes" id="UP000032414"/>
    </source>
</evidence>
<evidence type="ECO:0000313" key="3">
    <source>
        <dbReference type="EMBL" id="SCX94147.1"/>
    </source>
</evidence>
<dbReference type="EMBL" id="LN614830">
    <property type="protein sequence ID" value="CEG59575.1"/>
    <property type="molecule type" value="Genomic_DNA"/>
</dbReference>
<evidence type="ECO:0000313" key="2">
    <source>
        <dbReference type="EMBL" id="CEG59575.1"/>
    </source>
</evidence>
<dbReference type="OrthoDB" id="9917410at2"/>
<dbReference type="RefSeq" id="WP_045098134.1">
    <property type="nucleotide sequence ID" value="NZ_CP020614.1"/>
</dbReference>
<dbReference type="EMBL" id="FMVN01000002">
    <property type="protein sequence ID" value="SCX94147.1"/>
    <property type="molecule type" value="Genomic_DNA"/>
</dbReference>